<proteinExistence type="predicted"/>
<protein>
    <submittedName>
        <fullName evidence="1">Uncharacterized protein</fullName>
    </submittedName>
</protein>
<dbReference type="AlphaFoldDB" id="A0A5J4KMB3"/>
<evidence type="ECO:0000313" key="2">
    <source>
        <dbReference type="Proteomes" id="UP000326912"/>
    </source>
</evidence>
<gene>
    <name evidence="1" type="ORF">KDW_46760</name>
</gene>
<dbReference type="EMBL" id="BKZW01000002">
    <property type="protein sequence ID" value="GER90514.1"/>
    <property type="molecule type" value="Genomic_DNA"/>
</dbReference>
<accession>A0A5J4KMB3</accession>
<evidence type="ECO:0000313" key="1">
    <source>
        <dbReference type="EMBL" id="GER90514.1"/>
    </source>
</evidence>
<organism evidence="1 2">
    <name type="scientific">Dictyobacter vulcani</name>
    <dbReference type="NCBI Taxonomy" id="2607529"/>
    <lineage>
        <taxon>Bacteria</taxon>
        <taxon>Bacillati</taxon>
        <taxon>Chloroflexota</taxon>
        <taxon>Ktedonobacteria</taxon>
        <taxon>Ktedonobacterales</taxon>
        <taxon>Dictyobacteraceae</taxon>
        <taxon>Dictyobacter</taxon>
    </lineage>
</organism>
<keyword evidence="2" id="KW-1185">Reference proteome</keyword>
<dbReference type="Proteomes" id="UP000326912">
    <property type="component" value="Unassembled WGS sequence"/>
</dbReference>
<reference evidence="1 2" key="1">
    <citation type="submission" date="2019-10" db="EMBL/GenBank/DDBJ databases">
        <title>Dictyobacter vulcani sp. nov., within the class Ktedonobacteria, isolated from soil of volcanic Mt. Zao.</title>
        <authorList>
            <person name="Zheng Y."/>
            <person name="Wang C.M."/>
            <person name="Sakai Y."/>
            <person name="Abe K."/>
            <person name="Yokota A."/>
            <person name="Yabe S."/>
        </authorList>
    </citation>
    <scope>NUCLEOTIDE SEQUENCE [LARGE SCALE GENOMIC DNA]</scope>
    <source>
        <strain evidence="1 2">W12</strain>
    </source>
</reference>
<name>A0A5J4KMB3_9CHLR</name>
<comment type="caution">
    <text evidence="1">The sequence shown here is derived from an EMBL/GenBank/DDBJ whole genome shotgun (WGS) entry which is preliminary data.</text>
</comment>
<sequence>MCGVASSGREEAAAARACRYAGAPAQTYTDPDVLALLVLKPSLKLQFTALREPLTYPEGNYIP</sequence>